<dbReference type="Gene3D" id="3.30.420.140">
    <property type="entry name" value="YqgF/RNase H-like domain"/>
    <property type="match status" value="1"/>
</dbReference>
<dbReference type="SMART" id="SM00316">
    <property type="entry name" value="S1"/>
    <property type="match status" value="1"/>
</dbReference>
<dbReference type="SUPFAM" id="SSF53098">
    <property type="entry name" value="Ribonuclease H-like"/>
    <property type="match status" value="1"/>
</dbReference>
<dbReference type="InterPro" id="IPR041692">
    <property type="entry name" value="HHH_9"/>
</dbReference>
<dbReference type="PANTHER" id="PTHR10724:SF10">
    <property type="entry name" value="S1 RNA-BINDING DOMAIN-CONTAINING PROTEIN 1"/>
    <property type="match status" value="1"/>
</dbReference>
<dbReference type="Pfam" id="PF16921">
    <property type="entry name" value="Tex_YqgF"/>
    <property type="match status" value="1"/>
</dbReference>
<dbReference type="InterPro" id="IPR006641">
    <property type="entry name" value="YqgF/RNaseH-like_dom"/>
</dbReference>
<dbReference type="SUPFAM" id="SSF158832">
    <property type="entry name" value="Tex N-terminal region-like"/>
    <property type="match status" value="1"/>
</dbReference>
<feature type="domain" description="S1 motif" evidence="1">
    <location>
        <begin position="658"/>
        <end position="727"/>
    </location>
</feature>
<dbReference type="InterPro" id="IPR050437">
    <property type="entry name" value="Ribos_protein_bS1-like"/>
</dbReference>
<dbReference type="InterPro" id="IPR012337">
    <property type="entry name" value="RNaseH-like_sf"/>
</dbReference>
<reference evidence="2" key="1">
    <citation type="submission" date="2021-02" db="EMBL/GenBank/DDBJ databases">
        <title>Metagenome analyses of Stigonema ocellatum DSM 106950, Chlorogloea purpurea SAG 13.99 and Gomphosphaeria aponina DSM 107014.</title>
        <authorList>
            <person name="Marter P."/>
            <person name="Huang S."/>
        </authorList>
    </citation>
    <scope>NUCLEOTIDE SEQUENCE</scope>
    <source>
        <strain evidence="2">JP213</strain>
    </source>
</reference>
<dbReference type="Pfam" id="PF00575">
    <property type="entry name" value="S1"/>
    <property type="match status" value="1"/>
</dbReference>
<name>A0A941JMY6_9CHRO</name>
<dbReference type="Pfam" id="PF09371">
    <property type="entry name" value="Tex_N"/>
    <property type="match status" value="1"/>
</dbReference>
<dbReference type="Gene3D" id="1.10.3500.10">
    <property type="entry name" value="Tex N-terminal region-like"/>
    <property type="match status" value="1"/>
</dbReference>
<dbReference type="FunFam" id="2.40.50.140:FF:000051">
    <property type="entry name" value="RNA-binding transcriptional accessory protein"/>
    <property type="match status" value="1"/>
</dbReference>
<dbReference type="Pfam" id="PF12836">
    <property type="entry name" value="HHH_3"/>
    <property type="match status" value="1"/>
</dbReference>
<dbReference type="AlphaFoldDB" id="A0A941JMY6"/>
<dbReference type="SMART" id="SM00732">
    <property type="entry name" value="YqgFc"/>
    <property type="match status" value="1"/>
</dbReference>
<dbReference type="InterPro" id="IPR023323">
    <property type="entry name" value="Tex-like_dom_sf"/>
</dbReference>
<dbReference type="PANTHER" id="PTHR10724">
    <property type="entry name" value="30S RIBOSOMAL PROTEIN S1"/>
    <property type="match status" value="1"/>
</dbReference>
<dbReference type="InterPro" id="IPR055179">
    <property type="entry name" value="Tex-like_central_region"/>
</dbReference>
<evidence type="ECO:0000313" key="2">
    <source>
        <dbReference type="EMBL" id="MBR8828749.1"/>
    </source>
</evidence>
<dbReference type="InterPro" id="IPR037027">
    <property type="entry name" value="YqgF/RNaseH-like_dom_sf"/>
</dbReference>
<proteinExistence type="predicted"/>
<evidence type="ECO:0000313" key="3">
    <source>
        <dbReference type="Proteomes" id="UP000767446"/>
    </source>
</evidence>
<dbReference type="SUPFAM" id="SSF50249">
    <property type="entry name" value="Nucleic acid-binding proteins"/>
    <property type="match status" value="1"/>
</dbReference>
<dbReference type="InterPro" id="IPR018974">
    <property type="entry name" value="Tex-like_N"/>
</dbReference>
<dbReference type="Proteomes" id="UP000767446">
    <property type="component" value="Unassembled WGS sequence"/>
</dbReference>
<dbReference type="GO" id="GO:0003735">
    <property type="term" value="F:structural constituent of ribosome"/>
    <property type="evidence" value="ECO:0007669"/>
    <property type="project" value="TreeGrafter"/>
</dbReference>
<dbReference type="GO" id="GO:0006139">
    <property type="term" value="P:nucleobase-containing compound metabolic process"/>
    <property type="evidence" value="ECO:0007669"/>
    <property type="project" value="InterPro"/>
</dbReference>
<dbReference type="GO" id="GO:0003729">
    <property type="term" value="F:mRNA binding"/>
    <property type="evidence" value="ECO:0007669"/>
    <property type="project" value="TreeGrafter"/>
</dbReference>
<dbReference type="InterPro" id="IPR044146">
    <property type="entry name" value="S1_Tex"/>
</dbReference>
<dbReference type="FunFam" id="3.30.420.140:FF:000001">
    <property type="entry name" value="RNA-binding transcriptional accessory protein"/>
    <property type="match status" value="1"/>
</dbReference>
<dbReference type="Gene3D" id="1.10.150.310">
    <property type="entry name" value="Tex RuvX-like domain-like"/>
    <property type="match status" value="1"/>
</dbReference>
<dbReference type="GO" id="GO:0005737">
    <property type="term" value="C:cytoplasm"/>
    <property type="evidence" value="ECO:0007669"/>
    <property type="project" value="UniProtKB-ARBA"/>
</dbReference>
<evidence type="ECO:0000259" key="1">
    <source>
        <dbReference type="PROSITE" id="PS50126"/>
    </source>
</evidence>
<dbReference type="InterPro" id="IPR003029">
    <property type="entry name" value="S1_domain"/>
</dbReference>
<dbReference type="Pfam" id="PF17674">
    <property type="entry name" value="HHH_9"/>
    <property type="match status" value="1"/>
</dbReference>
<dbReference type="FunFam" id="1.10.10.650:FF:000001">
    <property type="entry name" value="S1 RNA-binding domain 1"/>
    <property type="match status" value="1"/>
</dbReference>
<dbReference type="FunFam" id="1.10.150.310:FF:000001">
    <property type="entry name" value="RNA-binding transcriptional accessory protein"/>
    <property type="match status" value="1"/>
</dbReference>
<dbReference type="SUPFAM" id="SSF47781">
    <property type="entry name" value="RuvA domain 2-like"/>
    <property type="match status" value="2"/>
</dbReference>
<dbReference type="Gene3D" id="1.10.10.650">
    <property type="entry name" value="RuvA domain 2-like"/>
    <property type="match status" value="1"/>
</dbReference>
<comment type="caution">
    <text evidence="2">The sequence shown here is derived from an EMBL/GenBank/DDBJ whole genome shotgun (WGS) entry which is preliminary data.</text>
</comment>
<dbReference type="InterPro" id="IPR012340">
    <property type="entry name" value="NA-bd_OB-fold"/>
</dbReference>
<organism evidence="2 3">
    <name type="scientific">Gomphosphaeria aponina SAG 52.96 = DSM 107014</name>
    <dbReference type="NCBI Taxonomy" id="1521640"/>
    <lineage>
        <taxon>Bacteria</taxon>
        <taxon>Bacillati</taxon>
        <taxon>Cyanobacteriota</taxon>
        <taxon>Cyanophyceae</taxon>
        <taxon>Oscillatoriophycideae</taxon>
        <taxon>Chroococcales</taxon>
        <taxon>Gomphosphaeriaceae</taxon>
        <taxon>Gomphosphaeria</taxon>
    </lineage>
</organism>
<gene>
    <name evidence="2" type="ORF">DSM107014_12755</name>
</gene>
<protein>
    <submittedName>
        <fullName evidence="2">RNA-binding transcriptional accessory protein</fullName>
    </submittedName>
</protein>
<dbReference type="PROSITE" id="PS50126">
    <property type="entry name" value="S1"/>
    <property type="match status" value="1"/>
</dbReference>
<accession>A0A941JMY6</accession>
<dbReference type="Gene3D" id="2.40.50.140">
    <property type="entry name" value="Nucleic acid-binding proteins"/>
    <property type="match status" value="1"/>
</dbReference>
<dbReference type="InterPro" id="IPR032639">
    <property type="entry name" value="Tex_YqgF"/>
</dbReference>
<sequence>MLNITQIIANELCINPKNVNSALELLAEGATIPFIARYRKERTGALNEIELRNIQERFTYLEELENRKKVILEAIAAQEKLTEELQAKITACLQKNELEDLYLPYKPKRRTKATAAREKGLTLLAEFIKTLNHPQAPPLSLEKEAEKYLTEEVSTVEDALQGAADILAEEVAEKADLRAYLREFILQNGVFVSRIKDDYGEGTSKFEMYRNFQNKLTKIAPHNILALFRGEAEKILVVDINFDEVQAINYLESQEIKTQISAVRDFYREMVKDSFNRLIKPGIIREVRSEKKAWADRESIKTFEANLRELLLSPPAGMKPTLAIDPGFRTGCKVVILSATGQFLEYQAIFPHTGNQKRLLAAETVTNLMEKYQIELIAIGNGTASRETDEFITEVLASREKKQLNVGATHGAKPKIPIKVIVNESGASIYSASNVAISEFPDLDVTVRGAISIGRRLQDPLAELVKIEPKSIGVGQYQHDVDQKLLQKKLDDTVESCVNYIGVDLNTASKELLMFVSGVNQTIANNIVSYRNEKGAFRNRKELLKVNKLGAKTFELAAGFLRIRDGENILDNTAVHPESYGVVEAIASSLNTPLSDITQLGSRLKNLDLRQYVTDSIGLPTLQDLIKELEKPGRDPRAEFKYATFREGVKEIRDLKEGMELEGIVTNVVNFGAFVDVGVHQDGLVHISQLADKFVSDPNEIVKVGQVVKVRVLEVNEKLNRIGLSMKLM</sequence>
<dbReference type="InterPro" id="IPR010994">
    <property type="entry name" value="RuvA_2-like"/>
</dbReference>
<dbReference type="CDD" id="cd05685">
    <property type="entry name" value="S1_Tex"/>
    <property type="match status" value="1"/>
</dbReference>
<dbReference type="Pfam" id="PF22706">
    <property type="entry name" value="Tex_central_region"/>
    <property type="match status" value="1"/>
</dbReference>
<dbReference type="InterPro" id="IPR023319">
    <property type="entry name" value="Tex-like_HTH_dom_sf"/>
</dbReference>
<dbReference type="GO" id="GO:0006412">
    <property type="term" value="P:translation"/>
    <property type="evidence" value="ECO:0007669"/>
    <property type="project" value="TreeGrafter"/>
</dbReference>
<dbReference type="EMBL" id="JADQBC010000085">
    <property type="protein sequence ID" value="MBR8828749.1"/>
    <property type="molecule type" value="Genomic_DNA"/>
</dbReference>